<dbReference type="SMART" id="SM00448">
    <property type="entry name" value="REC"/>
    <property type="match status" value="1"/>
</dbReference>
<dbReference type="eggNOG" id="COG4566">
    <property type="taxonomic scope" value="Bacteria"/>
</dbReference>
<keyword evidence="1 2" id="KW-0597">Phosphoprotein</keyword>
<dbReference type="RefSeq" id="WP_011697811.1">
    <property type="nucleotide sequence ID" value="NC_008554.1"/>
</dbReference>
<dbReference type="PROSITE" id="PS50110">
    <property type="entry name" value="RESPONSE_REGULATORY"/>
    <property type="match status" value="1"/>
</dbReference>
<gene>
    <name evidence="4" type="ordered locus">Sfum_0944</name>
</gene>
<sequence>MEAEIPCNVFVVDDDASIRKALKRLLRANGYHVVTFDCAEAFLHSDCVRVGACLVLDIRLPGISGLDLYDRLVSLNVFNPVIFMTAHDSPQWLAEAARACAVAYLRKPFDQQQLLDAIHLACGRRQASNGGSAPKE</sequence>
<accession>A0LGT8</accession>
<reference evidence="4 5" key="1">
    <citation type="submission" date="2006-10" db="EMBL/GenBank/DDBJ databases">
        <title>Complete sequence of Syntrophobacter fumaroxidans MPOB.</title>
        <authorList>
            <consortium name="US DOE Joint Genome Institute"/>
            <person name="Copeland A."/>
            <person name="Lucas S."/>
            <person name="Lapidus A."/>
            <person name="Barry K."/>
            <person name="Detter J.C."/>
            <person name="Glavina del Rio T."/>
            <person name="Hammon N."/>
            <person name="Israni S."/>
            <person name="Pitluck S."/>
            <person name="Goltsman E.G."/>
            <person name="Martinez M."/>
            <person name="Schmutz J."/>
            <person name="Larimer F."/>
            <person name="Land M."/>
            <person name="Hauser L."/>
            <person name="Kyrpides N."/>
            <person name="Kim E."/>
            <person name="Boone D.R."/>
            <person name="Brockman F."/>
            <person name="Culley D."/>
            <person name="Ferry J."/>
            <person name="Gunsalus R."/>
            <person name="McInerney M.J."/>
            <person name="Morrison M."/>
            <person name="Plugge C."/>
            <person name="Rohlin L."/>
            <person name="Scholten J."/>
            <person name="Sieber J."/>
            <person name="Stams A.J.M."/>
            <person name="Worm P."/>
            <person name="Henstra A.M."/>
            <person name="Richardson P."/>
        </authorList>
    </citation>
    <scope>NUCLEOTIDE SEQUENCE [LARGE SCALE GENOMIC DNA]</scope>
    <source>
        <strain evidence="5">DSM 10017 / MPOB</strain>
    </source>
</reference>
<evidence type="ECO:0000313" key="4">
    <source>
        <dbReference type="EMBL" id="ABK16640.1"/>
    </source>
</evidence>
<dbReference type="EMBL" id="CP000478">
    <property type="protein sequence ID" value="ABK16640.1"/>
    <property type="molecule type" value="Genomic_DNA"/>
</dbReference>
<dbReference type="InParanoid" id="A0LGT8"/>
<dbReference type="InterPro" id="IPR001789">
    <property type="entry name" value="Sig_transdc_resp-reg_receiver"/>
</dbReference>
<proteinExistence type="predicted"/>
<dbReference type="PANTHER" id="PTHR44591:SF25">
    <property type="entry name" value="CHEMOTAXIS TWO-COMPONENT RESPONSE REGULATOR"/>
    <property type="match status" value="1"/>
</dbReference>
<evidence type="ECO:0000313" key="5">
    <source>
        <dbReference type="Proteomes" id="UP000001784"/>
    </source>
</evidence>
<keyword evidence="5" id="KW-1185">Reference proteome</keyword>
<evidence type="ECO:0000256" key="1">
    <source>
        <dbReference type="ARBA" id="ARBA00022553"/>
    </source>
</evidence>
<evidence type="ECO:0000256" key="2">
    <source>
        <dbReference type="PROSITE-ProRule" id="PRU00169"/>
    </source>
</evidence>
<dbReference type="InterPro" id="IPR050595">
    <property type="entry name" value="Bact_response_regulator"/>
</dbReference>
<dbReference type="Pfam" id="PF00072">
    <property type="entry name" value="Response_reg"/>
    <property type="match status" value="1"/>
</dbReference>
<dbReference type="STRING" id="335543.Sfum_0944"/>
<name>A0LGT8_SYNFM</name>
<dbReference type="Proteomes" id="UP000001784">
    <property type="component" value="Chromosome"/>
</dbReference>
<dbReference type="HOGENOM" id="CLU_000445_69_8_7"/>
<dbReference type="AlphaFoldDB" id="A0LGT8"/>
<feature type="modified residue" description="4-aspartylphosphate" evidence="2">
    <location>
        <position position="57"/>
    </location>
</feature>
<dbReference type="KEGG" id="sfu:Sfum_0944"/>
<protein>
    <submittedName>
        <fullName evidence="4">Response regulator receiver protein</fullName>
    </submittedName>
</protein>
<dbReference type="InterPro" id="IPR011006">
    <property type="entry name" value="CheY-like_superfamily"/>
</dbReference>
<dbReference type="Gene3D" id="3.40.50.2300">
    <property type="match status" value="1"/>
</dbReference>
<dbReference type="GO" id="GO:0000160">
    <property type="term" value="P:phosphorelay signal transduction system"/>
    <property type="evidence" value="ECO:0007669"/>
    <property type="project" value="InterPro"/>
</dbReference>
<dbReference type="PANTHER" id="PTHR44591">
    <property type="entry name" value="STRESS RESPONSE REGULATOR PROTEIN 1"/>
    <property type="match status" value="1"/>
</dbReference>
<feature type="domain" description="Response regulatory" evidence="3">
    <location>
        <begin position="8"/>
        <end position="122"/>
    </location>
</feature>
<organism evidence="4 5">
    <name type="scientific">Syntrophobacter fumaroxidans (strain DSM 10017 / MPOB)</name>
    <dbReference type="NCBI Taxonomy" id="335543"/>
    <lineage>
        <taxon>Bacteria</taxon>
        <taxon>Pseudomonadati</taxon>
        <taxon>Thermodesulfobacteriota</taxon>
        <taxon>Syntrophobacteria</taxon>
        <taxon>Syntrophobacterales</taxon>
        <taxon>Syntrophobacteraceae</taxon>
        <taxon>Syntrophobacter</taxon>
    </lineage>
</organism>
<dbReference type="SUPFAM" id="SSF52172">
    <property type="entry name" value="CheY-like"/>
    <property type="match status" value="1"/>
</dbReference>
<evidence type="ECO:0000259" key="3">
    <source>
        <dbReference type="PROSITE" id="PS50110"/>
    </source>
</evidence>